<feature type="non-terminal residue" evidence="1">
    <location>
        <position position="182"/>
    </location>
</feature>
<dbReference type="AlphaFoldDB" id="T0ZST5"/>
<accession>T0ZST5</accession>
<evidence type="ECO:0000313" key="1">
    <source>
        <dbReference type="EMBL" id="EQD51326.1"/>
    </source>
</evidence>
<gene>
    <name evidence="1" type="ORF">B2A_06929</name>
</gene>
<reference evidence="1" key="2">
    <citation type="journal article" date="2014" name="ISME J.">
        <title>Microbial stratification in low pH oxic and suboxic macroscopic growths along an acid mine drainage.</title>
        <authorList>
            <person name="Mendez-Garcia C."/>
            <person name="Mesa V."/>
            <person name="Sprenger R.R."/>
            <person name="Richter M."/>
            <person name="Diez M.S."/>
            <person name="Solano J."/>
            <person name="Bargiela R."/>
            <person name="Golyshina O.V."/>
            <person name="Manteca A."/>
            <person name="Ramos J.L."/>
            <person name="Gallego J.R."/>
            <person name="Llorente I."/>
            <person name="Martins Dos Santos V.A."/>
            <person name="Jensen O.N."/>
            <person name="Pelaez A.I."/>
            <person name="Sanchez J."/>
            <person name="Ferrer M."/>
        </authorList>
    </citation>
    <scope>NUCLEOTIDE SEQUENCE</scope>
</reference>
<protein>
    <submittedName>
        <fullName evidence="1">Uncharacterized protein</fullName>
    </submittedName>
</protein>
<reference evidence="1" key="1">
    <citation type="submission" date="2013-08" db="EMBL/GenBank/DDBJ databases">
        <authorList>
            <person name="Mendez C."/>
            <person name="Richter M."/>
            <person name="Ferrer M."/>
            <person name="Sanchez J."/>
        </authorList>
    </citation>
    <scope>NUCLEOTIDE SEQUENCE</scope>
</reference>
<sequence>MKLGSAMPGESPAVFGDALRRLAGAATYLYQDGSRYWYSTQPTVTKLAEDRAEQLRRDPDKVMRELDRCLREDLRRLGDFSRIHPMPQSGQDVPDDLDARLVVLGVDHPYSKEAGNPAEAAATAILETRGNTPRLYRNTLAFLAVDKSRFQDLDEAVRRYLAWASILDERDTLDLSPHQVKQ</sequence>
<comment type="caution">
    <text evidence="1">The sequence shown here is derived from an EMBL/GenBank/DDBJ whole genome shotgun (WGS) entry which is preliminary data.</text>
</comment>
<dbReference type="EMBL" id="AUZZ01004945">
    <property type="protein sequence ID" value="EQD51326.1"/>
    <property type="molecule type" value="Genomic_DNA"/>
</dbReference>
<proteinExistence type="predicted"/>
<name>T0ZST5_9ZZZZ</name>
<organism evidence="1">
    <name type="scientific">mine drainage metagenome</name>
    <dbReference type="NCBI Taxonomy" id="410659"/>
    <lineage>
        <taxon>unclassified sequences</taxon>
        <taxon>metagenomes</taxon>
        <taxon>ecological metagenomes</taxon>
    </lineage>
</organism>